<accession>A6K3V2</accession>
<sequence>MAAAAGRSLLLLLCSRGGGGGAGGCGALTAGCFPGLGVSRQRPHQQHRTKS</sequence>
<name>A6K3V2_RAT</name>
<proteinExistence type="predicted"/>
<organism evidence="2 3">
    <name type="scientific">Rattus norvegicus</name>
    <name type="common">Rat</name>
    <dbReference type="NCBI Taxonomy" id="10116"/>
    <lineage>
        <taxon>Eukaryota</taxon>
        <taxon>Metazoa</taxon>
        <taxon>Chordata</taxon>
        <taxon>Craniata</taxon>
        <taxon>Vertebrata</taxon>
        <taxon>Euteleostomi</taxon>
        <taxon>Mammalia</taxon>
        <taxon>Eutheria</taxon>
        <taxon>Euarchontoglires</taxon>
        <taxon>Glires</taxon>
        <taxon>Rodentia</taxon>
        <taxon>Myomorpha</taxon>
        <taxon>Muroidea</taxon>
        <taxon>Muridae</taxon>
        <taxon>Murinae</taxon>
        <taxon>Rattus</taxon>
    </lineage>
</organism>
<keyword evidence="1" id="KW-0732">Signal</keyword>
<dbReference type="PROSITE" id="PS51257">
    <property type="entry name" value="PROKAR_LIPOPROTEIN"/>
    <property type="match status" value="1"/>
</dbReference>
<protein>
    <submittedName>
        <fullName evidence="2">Similar to CG18769-PB, isoform B, isoform CRA_a</fullName>
    </submittedName>
</protein>
<dbReference type="AlphaFoldDB" id="A6K3V2"/>
<feature type="chain" id="PRO_5039933754" evidence="1">
    <location>
        <begin position="22"/>
        <end position="51"/>
    </location>
</feature>
<gene>
    <name evidence="2" type="primary">LOC294560</name>
    <name evidence="2" type="ORF">rCG_22037</name>
</gene>
<evidence type="ECO:0000256" key="1">
    <source>
        <dbReference type="SAM" id="SignalP"/>
    </source>
</evidence>
<evidence type="ECO:0000313" key="2">
    <source>
        <dbReference type="EMBL" id="EDL93070.1"/>
    </source>
</evidence>
<dbReference type="Proteomes" id="UP000234681">
    <property type="component" value="Chromosome 20"/>
</dbReference>
<evidence type="ECO:0000313" key="3">
    <source>
        <dbReference type="Proteomes" id="UP000234681"/>
    </source>
</evidence>
<feature type="signal peptide" evidence="1">
    <location>
        <begin position="1"/>
        <end position="21"/>
    </location>
</feature>
<reference evidence="2 3" key="1">
    <citation type="submission" date="2005-09" db="EMBL/GenBank/DDBJ databases">
        <authorList>
            <person name="Mural R.J."/>
            <person name="Li P.W."/>
            <person name="Adams M.D."/>
            <person name="Amanatides P.G."/>
            <person name="Baden-Tillson H."/>
            <person name="Barnstead M."/>
            <person name="Chin S.H."/>
            <person name="Dew I."/>
            <person name="Evans C.A."/>
            <person name="Ferriera S."/>
            <person name="Flanigan M."/>
            <person name="Fosler C."/>
            <person name="Glodek A."/>
            <person name="Gu Z."/>
            <person name="Holt R.A."/>
            <person name="Jennings D."/>
            <person name="Kraft C.L."/>
            <person name="Lu F."/>
            <person name="Nguyen T."/>
            <person name="Nusskern D.R."/>
            <person name="Pfannkoch C.M."/>
            <person name="Sitter C."/>
            <person name="Sutton G.G."/>
            <person name="Venter J.C."/>
            <person name="Wang Z."/>
            <person name="Woodage T."/>
            <person name="Zheng X.H."/>
            <person name="Zhong F."/>
        </authorList>
    </citation>
    <scope>NUCLEOTIDE SEQUENCE [LARGE SCALE GENOMIC DNA]</scope>
    <source>
        <strain>BN</strain>
        <strain evidence="3">Sprague-Dawley</strain>
    </source>
</reference>
<dbReference type="EMBL" id="CH474016">
    <property type="protein sequence ID" value="EDL93070.1"/>
    <property type="molecule type" value="Genomic_DNA"/>
</dbReference>